<keyword evidence="2" id="KW-0489">Methyltransferase</keyword>
<dbReference type="Gene3D" id="3.40.50.150">
    <property type="entry name" value="Vaccinia Virus protein VP39"/>
    <property type="match status" value="1"/>
</dbReference>
<evidence type="ECO:0000256" key="1">
    <source>
        <dbReference type="SAM" id="MobiDB-lite"/>
    </source>
</evidence>
<protein>
    <submittedName>
        <fullName evidence="2">Methyltransferase domain-containing protein</fullName>
    </submittedName>
</protein>
<organism evidence="2 3">
    <name type="scientific">Actinacidiphila yanglinensis</name>
    <dbReference type="NCBI Taxonomy" id="310779"/>
    <lineage>
        <taxon>Bacteria</taxon>
        <taxon>Bacillati</taxon>
        <taxon>Actinomycetota</taxon>
        <taxon>Actinomycetes</taxon>
        <taxon>Kitasatosporales</taxon>
        <taxon>Streptomycetaceae</taxon>
        <taxon>Actinacidiphila</taxon>
    </lineage>
</organism>
<dbReference type="EMBL" id="FNVU01000021">
    <property type="protein sequence ID" value="SEG90156.1"/>
    <property type="molecule type" value="Genomic_DNA"/>
</dbReference>
<dbReference type="GO" id="GO:0032259">
    <property type="term" value="P:methylation"/>
    <property type="evidence" value="ECO:0007669"/>
    <property type="project" value="UniProtKB-KW"/>
</dbReference>
<evidence type="ECO:0000313" key="3">
    <source>
        <dbReference type="Proteomes" id="UP000236754"/>
    </source>
</evidence>
<dbReference type="AlphaFoldDB" id="A0A1H6DZJ1"/>
<proteinExistence type="predicted"/>
<reference evidence="2 3" key="1">
    <citation type="submission" date="2016-10" db="EMBL/GenBank/DDBJ databases">
        <authorList>
            <person name="de Groot N.N."/>
        </authorList>
    </citation>
    <scope>NUCLEOTIDE SEQUENCE [LARGE SCALE GENOMIC DNA]</scope>
    <source>
        <strain evidence="2 3">CGMCC 4.2023</strain>
    </source>
</reference>
<dbReference type="Pfam" id="PF13489">
    <property type="entry name" value="Methyltransf_23"/>
    <property type="match status" value="1"/>
</dbReference>
<dbReference type="GO" id="GO:0008168">
    <property type="term" value="F:methyltransferase activity"/>
    <property type="evidence" value="ECO:0007669"/>
    <property type="project" value="UniProtKB-KW"/>
</dbReference>
<dbReference type="Proteomes" id="UP000236754">
    <property type="component" value="Unassembled WGS sequence"/>
</dbReference>
<keyword evidence="2" id="KW-0808">Transferase</keyword>
<dbReference type="SUPFAM" id="SSF53335">
    <property type="entry name" value="S-adenosyl-L-methionine-dependent methyltransferases"/>
    <property type="match status" value="1"/>
</dbReference>
<feature type="region of interest" description="Disordered" evidence="1">
    <location>
        <begin position="111"/>
        <end position="133"/>
    </location>
</feature>
<accession>A0A1H6DZJ1</accession>
<name>A0A1H6DZJ1_9ACTN</name>
<dbReference type="InterPro" id="IPR029063">
    <property type="entry name" value="SAM-dependent_MTases_sf"/>
</dbReference>
<sequence length="243" mass="25795">MRVSDQGTHETRASTAGYAEAAGQLVDQYESVAFADVHHDVLHLFPARAGTVLDIGAGSGRDAAALAALGHRVVAVEPTAELRARGRAIHAGAGVEWVDDALPDLPVLRGLGHGDGQGHRADDTDTGTGTGTVRRTDTDLSSYRRFDLILLTAVWMHLDAAERTAAMGALAGLLADEGRIVLSLRHGPVPPGRRMFDVTADETVRLARTHGLHPVHRSERADPHGRPGVRWSHLGLRGEPAGI</sequence>
<gene>
    <name evidence="2" type="ORF">SAMN05216223_12196</name>
</gene>
<keyword evidence="3" id="KW-1185">Reference proteome</keyword>
<dbReference type="CDD" id="cd02440">
    <property type="entry name" value="AdoMet_MTases"/>
    <property type="match status" value="1"/>
</dbReference>
<evidence type="ECO:0000313" key="2">
    <source>
        <dbReference type="EMBL" id="SEG90156.1"/>
    </source>
</evidence>